<dbReference type="GO" id="GO:0005886">
    <property type="term" value="C:plasma membrane"/>
    <property type="evidence" value="ECO:0007669"/>
    <property type="project" value="TreeGrafter"/>
</dbReference>
<dbReference type="Proteomes" id="UP000189911">
    <property type="component" value="Chromosome H"/>
</dbReference>
<evidence type="ECO:0000256" key="2">
    <source>
        <dbReference type="SAM" id="Phobius"/>
    </source>
</evidence>
<dbReference type="InterPro" id="IPR037504">
    <property type="entry name" value="PSI_induc_2"/>
</dbReference>
<protein>
    <submittedName>
        <fullName evidence="3">LANO_0H13476g1_1</fullName>
    </submittedName>
</protein>
<name>A0A1G4KMF1_9SACH</name>
<dbReference type="GO" id="GO:0005935">
    <property type="term" value="C:cellular bud neck"/>
    <property type="evidence" value="ECO:0007669"/>
    <property type="project" value="TreeGrafter"/>
</dbReference>
<dbReference type="PANTHER" id="PTHR40018">
    <property type="entry name" value="[PSI+] INDUCTION PROTEIN 2"/>
    <property type="match status" value="1"/>
</dbReference>
<dbReference type="OrthoDB" id="3980401at2759"/>
<evidence type="ECO:0000256" key="1">
    <source>
        <dbReference type="SAM" id="MobiDB-lite"/>
    </source>
</evidence>
<sequence>MSNVCLRGLVARGFTQDVKTTAESFKTWDTCMDNKTCKIVAIVGIVLACIVAIWIVGSLLRCFKQGASGCCEFCFWCCGSRRSAGPTAPPPQYMPPQNNPPMVIYQPIAEPQGSHNYYNERSNDSVKEVEQDFDLEAQRQRARGAESRPLVSDEEHEMSVYHPRTQAAAQAPYPNENTGNLYYQSPQYRHGNY</sequence>
<feature type="transmembrane region" description="Helical" evidence="2">
    <location>
        <begin position="39"/>
        <end position="60"/>
    </location>
</feature>
<feature type="region of interest" description="Disordered" evidence="1">
    <location>
        <begin position="140"/>
        <end position="193"/>
    </location>
</feature>
<dbReference type="EMBL" id="LT598447">
    <property type="protein sequence ID" value="SCV05710.1"/>
    <property type="molecule type" value="Genomic_DNA"/>
</dbReference>
<proteinExistence type="predicted"/>
<keyword evidence="4" id="KW-1185">Reference proteome</keyword>
<evidence type="ECO:0000313" key="4">
    <source>
        <dbReference type="Proteomes" id="UP000189911"/>
    </source>
</evidence>
<reference evidence="4" key="1">
    <citation type="submission" date="2016-03" db="EMBL/GenBank/DDBJ databases">
        <authorList>
            <person name="Devillers Hugo."/>
        </authorList>
    </citation>
    <scope>NUCLEOTIDE SEQUENCE [LARGE SCALE GENOMIC DNA]</scope>
</reference>
<feature type="compositionally biased region" description="Basic and acidic residues" evidence="1">
    <location>
        <begin position="140"/>
        <end position="159"/>
    </location>
</feature>
<gene>
    <name evidence="3" type="ORF">LANO_0H13476G</name>
</gene>
<keyword evidence="2" id="KW-1133">Transmembrane helix</keyword>
<organism evidence="3 4">
    <name type="scientific">Lachancea nothofagi CBS 11611</name>
    <dbReference type="NCBI Taxonomy" id="1266666"/>
    <lineage>
        <taxon>Eukaryota</taxon>
        <taxon>Fungi</taxon>
        <taxon>Dikarya</taxon>
        <taxon>Ascomycota</taxon>
        <taxon>Saccharomycotina</taxon>
        <taxon>Saccharomycetes</taxon>
        <taxon>Saccharomycetales</taxon>
        <taxon>Saccharomycetaceae</taxon>
        <taxon>Lachancea</taxon>
    </lineage>
</organism>
<feature type="compositionally biased region" description="Polar residues" evidence="1">
    <location>
        <begin position="175"/>
        <end position="187"/>
    </location>
</feature>
<dbReference type="AlphaFoldDB" id="A0A1G4KMF1"/>
<dbReference type="PANTHER" id="PTHR40018:SF1">
    <property type="entry name" value="[PSI+] INDUCTION PROTEIN 2"/>
    <property type="match status" value="1"/>
</dbReference>
<accession>A0A1G4KMF1</accession>
<keyword evidence="2" id="KW-0472">Membrane</keyword>
<keyword evidence="2" id="KW-0812">Transmembrane</keyword>
<evidence type="ECO:0000313" key="3">
    <source>
        <dbReference type="EMBL" id="SCV05710.1"/>
    </source>
</evidence>